<feature type="transmembrane region" description="Helical" evidence="1">
    <location>
        <begin position="161"/>
        <end position="184"/>
    </location>
</feature>
<feature type="transmembrane region" description="Helical" evidence="1">
    <location>
        <begin position="102"/>
        <end position="123"/>
    </location>
</feature>
<keyword evidence="1" id="KW-1133">Transmembrane helix</keyword>
<proteinExistence type="predicted"/>
<feature type="transmembrane region" description="Helical" evidence="1">
    <location>
        <begin position="135"/>
        <end position="155"/>
    </location>
</feature>
<keyword evidence="1" id="KW-0812">Transmembrane</keyword>
<comment type="caution">
    <text evidence="2">The sequence shown here is derived from an EMBL/GenBank/DDBJ whole genome shotgun (WGS) entry which is preliminary data.</text>
</comment>
<feature type="transmembrane region" description="Helical" evidence="1">
    <location>
        <begin position="26"/>
        <end position="46"/>
    </location>
</feature>
<evidence type="ECO:0000313" key="3">
    <source>
        <dbReference type="Proteomes" id="UP001242313"/>
    </source>
</evidence>
<keyword evidence="3" id="KW-1185">Reference proteome</keyword>
<sequence length="204" mass="23838">MTLLLIMMVLSNSVLVIFFTDKIDVSLLMIAEVIVFGILAPVYLFYLDKNKILKMLWRYRERRIAFFFSFPFVSLLLYSGLFHAFHFYLITGNEPKTLSILVSFYLSMLLSTLMWYPFILNLMPIIPDWSYIKKILMLCLYSSIRVFSFVPILLNGGSAKIQFIAAIYFGVDLLITTIALFFVIKNACNQEDQVDKRNYWYSDA</sequence>
<dbReference type="EMBL" id="JAUSUN010000007">
    <property type="protein sequence ID" value="MDQ0413351.1"/>
    <property type="molecule type" value="Genomic_DNA"/>
</dbReference>
<reference evidence="2 3" key="1">
    <citation type="submission" date="2023-07" db="EMBL/GenBank/DDBJ databases">
        <title>Genomic Encyclopedia of Type Strains, Phase IV (KMG-IV): sequencing the most valuable type-strain genomes for metagenomic binning, comparative biology and taxonomic classification.</title>
        <authorList>
            <person name="Goeker M."/>
        </authorList>
    </citation>
    <scope>NUCLEOTIDE SEQUENCE [LARGE SCALE GENOMIC DNA]</scope>
    <source>
        <strain evidence="2 3">DSM 19598</strain>
    </source>
</reference>
<feature type="transmembrane region" description="Helical" evidence="1">
    <location>
        <begin position="66"/>
        <end position="90"/>
    </location>
</feature>
<keyword evidence="1" id="KW-0472">Membrane</keyword>
<evidence type="ECO:0000256" key="1">
    <source>
        <dbReference type="SAM" id="Phobius"/>
    </source>
</evidence>
<dbReference type="RefSeq" id="WP_307191609.1">
    <property type="nucleotide sequence ID" value="NZ_JAUSUN010000007.1"/>
</dbReference>
<evidence type="ECO:0000313" key="2">
    <source>
        <dbReference type="EMBL" id="MDQ0413351.1"/>
    </source>
</evidence>
<accession>A0ABU0FUV6</accession>
<dbReference type="Proteomes" id="UP001242313">
    <property type="component" value="Unassembled WGS sequence"/>
</dbReference>
<organism evidence="2 3">
    <name type="scientific">Mesobacillus stamsii</name>
    <dbReference type="NCBI Taxonomy" id="225347"/>
    <lineage>
        <taxon>Bacteria</taxon>
        <taxon>Bacillati</taxon>
        <taxon>Bacillota</taxon>
        <taxon>Bacilli</taxon>
        <taxon>Bacillales</taxon>
        <taxon>Bacillaceae</taxon>
        <taxon>Mesobacillus</taxon>
    </lineage>
</organism>
<name>A0ABU0FUV6_9BACI</name>
<protein>
    <submittedName>
        <fullName evidence="2">Uncharacterized protein</fullName>
    </submittedName>
</protein>
<gene>
    <name evidence="2" type="ORF">J2S25_001554</name>
</gene>